<evidence type="ECO:0000259" key="2">
    <source>
        <dbReference type="Pfam" id="PF13649"/>
    </source>
</evidence>
<keyword evidence="3" id="KW-0808">Transferase</keyword>
<proteinExistence type="predicted"/>
<dbReference type="KEGG" id="gpo:GPOL_c31030"/>
<dbReference type="EMBL" id="CP003119">
    <property type="protein sequence ID" value="AFA74118.1"/>
    <property type="molecule type" value="Genomic_DNA"/>
</dbReference>
<name>H6MWB3_GORPV</name>
<dbReference type="GO" id="GO:0032259">
    <property type="term" value="P:methylation"/>
    <property type="evidence" value="ECO:0007669"/>
    <property type="project" value="UniProtKB-KW"/>
</dbReference>
<dbReference type="InterPro" id="IPR041698">
    <property type="entry name" value="Methyltransf_25"/>
</dbReference>
<feature type="domain" description="Methyltransferase" evidence="2">
    <location>
        <begin position="43"/>
        <end position="127"/>
    </location>
</feature>
<evidence type="ECO:0000313" key="3">
    <source>
        <dbReference type="EMBL" id="AFA74118.1"/>
    </source>
</evidence>
<dbReference type="SUPFAM" id="SSF53335">
    <property type="entry name" value="S-adenosyl-L-methionine-dependent methyltransferases"/>
    <property type="match status" value="1"/>
</dbReference>
<evidence type="ECO:0000313" key="4">
    <source>
        <dbReference type="Proteomes" id="UP000009154"/>
    </source>
</evidence>
<accession>H6MWB3</accession>
<feature type="binding site" evidence="1">
    <location>
        <position position="138"/>
    </location>
    <ligand>
        <name>S-adenosyl-L-methionine</name>
        <dbReference type="ChEBI" id="CHEBI:59789"/>
    </ligand>
</feature>
<dbReference type="HOGENOM" id="CLU_050931_1_0_11"/>
<dbReference type="InterPro" id="IPR029063">
    <property type="entry name" value="SAM-dependent_MTases_sf"/>
</dbReference>
<dbReference type="Gene3D" id="3.40.50.150">
    <property type="entry name" value="Vaccinia Virus protein VP39"/>
    <property type="match status" value="1"/>
</dbReference>
<evidence type="ECO:0000256" key="1">
    <source>
        <dbReference type="PIRSR" id="PIRSR018249-2"/>
    </source>
</evidence>
<protein>
    <submittedName>
        <fullName evidence="3">Mycinamicin-resistance protein MyrA</fullName>
        <ecNumber evidence="3">2.1.1.-</ecNumber>
    </submittedName>
</protein>
<gene>
    <name evidence="3" type="primary">myrA</name>
    <name evidence="3" type="ordered locus">GPOL_c31030</name>
</gene>
<sequence length="246" mass="25491">MVAARLRVHDAGVLSPVVEATATAVADLCPAGLCPADEQSPLIVDLGGGPGVYLRACLRRAPNARGVVIDLSKACARAAARGEPTTASVVADVWRQIPMRSGSAAVALSVFAPRNIAETARVLRAGGHLVIVAPRPDHLTELVGPLGMLTVGPDKDDRIEAALSPAFDIVDRWVVQEKCTVTAPTIADLVAMGPSAFHHNRAHIDEVADAVAGAHGGSLQITVAVTVTVCRIRGDRPHPSGPDFSV</sequence>
<dbReference type="EC" id="2.1.1.-" evidence="3"/>
<keyword evidence="4" id="KW-1185">Reference proteome</keyword>
<dbReference type="CDD" id="cd02440">
    <property type="entry name" value="AdoMet_MTases"/>
    <property type="match status" value="1"/>
</dbReference>
<dbReference type="Pfam" id="PF13649">
    <property type="entry name" value="Methyltransf_25"/>
    <property type="match status" value="1"/>
</dbReference>
<dbReference type="eggNOG" id="COG2226">
    <property type="taxonomic scope" value="Bacteria"/>
</dbReference>
<organism evidence="3 4">
    <name type="scientific">Gordonia polyisoprenivorans (strain DSM 44266 / VH2)</name>
    <dbReference type="NCBI Taxonomy" id="1112204"/>
    <lineage>
        <taxon>Bacteria</taxon>
        <taxon>Bacillati</taxon>
        <taxon>Actinomycetota</taxon>
        <taxon>Actinomycetes</taxon>
        <taxon>Mycobacteriales</taxon>
        <taxon>Gordoniaceae</taxon>
        <taxon>Gordonia</taxon>
    </lineage>
</organism>
<reference evidence="3 4" key="1">
    <citation type="journal article" date="2012" name="Appl. Environ. Microbiol.">
        <title>Involvement of two latex-clearing proteins during rubber degradation and insights into the subsequent degradation pathway revealed by the genome sequence of Gordonia polyisoprenivorans strain VH2.</title>
        <authorList>
            <person name="Hiessl S."/>
            <person name="Schuldes J."/>
            <person name="Thurmer A."/>
            <person name="Halbsguth T."/>
            <person name="Broker D."/>
            <person name="Angelov A."/>
            <person name="Liebl W."/>
            <person name="Daniel R."/>
            <person name="Steinbuchel A."/>
        </authorList>
    </citation>
    <scope>NUCLEOTIDE SEQUENCE [LARGE SCALE GENOMIC DNA]</scope>
    <source>
        <strain evidence="4">DSM 44266 / VH2</strain>
    </source>
</reference>
<dbReference type="PIRSF" id="PIRSF018249">
    <property type="entry name" value="MyrA_prd"/>
    <property type="match status" value="1"/>
</dbReference>
<keyword evidence="3" id="KW-0489">Methyltransferase</keyword>
<dbReference type="AlphaFoldDB" id="H6MWB3"/>
<keyword evidence="1" id="KW-0949">S-adenosyl-L-methionine</keyword>
<dbReference type="Proteomes" id="UP000009154">
    <property type="component" value="Chromosome"/>
</dbReference>
<dbReference type="GO" id="GO:0008168">
    <property type="term" value="F:methyltransferase activity"/>
    <property type="evidence" value="ECO:0007669"/>
    <property type="project" value="UniProtKB-KW"/>
</dbReference>
<dbReference type="STRING" id="1112204.GPOL_c31030"/>
<dbReference type="InterPro" id="IPR016718">
    <property type="entry name" value="rRNA_m1G-MeTrfase_A_prd"/>
</dbReference>